<keyword evidence="2" id="KW-1185">Reference proteome</keyword>
<dbReference type="AlphaFoldDB" id="A0A8X6Q176"/>
<dbReference type="EMBL" id="BMAW01025985">
    <property type="protein sequence ID" value="GFT94807.1"/>
    <property type="molecule type" value="Genomic_DNA"/>
</dbReference>
<dbReference type="Gene3D" id="1.25.10.10">
    <property type="entry name" value="Leucine-rich Repeat Variant"/>
    <property type="match status" value="1"/>
</dbReference>
<dbReference type="PANTHER" id="PTHR16356:SF1">
    <property type="entry name" value="TRANSMEMBRANE AND COILED-COIL DOMAIN-CONTAINING PROTEIN 6"/>
    <property type="match status" value="1"/>
</dbReference>
<proteinExistence type="predicted"/>
<evidence type="ECO:0000313" key="1">
    <source>
        <dbReference type="EMBL" id="GFT94807.1"/>
    </source>
</evidence>
<dbReference type="SUPFAM" id="SSF48371">
    <property type="entry name" value="ARM repeat"/>
    <property type="match status" value="1"/>
</dbReference>
<dbReference type="OrthoDB" id="21522at2759"/>
<sequence length="421" mass="47207">MQEVAIDDPVERLRAENREELNAVRKKDRESLFKQRRLKLFEVEALVTDITTEQFKELVLQLKHKKASTEILRAIKNNCCTPVRTETFFKIEGAFNALVCILIGKDAGMQLEAIACLTNLACGSHKAAQRIIKGAGPYLVSFISSGSHYLKDQSAWTTGNLANDCSKCFSLLKTQGVIPALFGALKSPSIEVIKSAVYALRACTKYGDTDLRSFIETENLKDLLHFLHQENVGKHILSNTAFTLTNIYYITASQNCGISSTEAETILNCLCDSISNSKIEISIALPLVRCLGFMTMEDHICHFLSEHNSFHSVVIEIFKCENYCLKVELLWVLTNIAACRKISCSVNAEAILKIINISVNHLDCYCMQVLYHLCTLATRSEKFRELIGQQDVILQIQSLLSCGKKYLEQAAETFLRVITNN</sequence>
<accession>A0A8X6Q176</accession>
<dbReference type="InterPro" id="IPR016024">
    <property type="entry name" value="ARM-type_fold"/>
</dbReference>
<dbReference type="Proteomes" id="UP000887013">
    <property type="component" value="Unassembled WGS sequence"/>
</dbReference>
<comment type="caution">
    <text evidence="1">The sequence shown here is derived from an EMBL/GenBank/DDBJ whole genome shotgun (WGS) entry which is preliminary data.</text>
</comment>
<organism evidence="1 2">
    <name type="scientific">Nephila pilipes</name>
    <name type="common">Giant wood spider</name>
    <name type="synonym">Nephila maculata</name>
    <dbReference type="NCBI Taxonomy" id="299642"/>
    <lineage>
        <taxon>Eukaryota</taxon>
        <taxon>Metazoa</taxon>
        <taxon>Ecdysozoa</taxon>
        <taxon>Arthropoda</taxon>
        <taxon>Chelicerata</taxon>
        <taxon>Arachnida</taxon>
        <taxon>Araneae</taxon>
        <taxon>Araneomorphae</taxon>
        <taxon>Entelegynae</taxon>
        <taxon>Araneoidea</taxon>
        <taxon>Nephilidae</taxon>
        <taxon>Nephila</taxon>
    </lineage>
</organism>
<gene>
    <name evidence="1" type="primary">NCL1_32647</name>
    <name evidence="1" type="ORF">NPIL_103561</name>
</gene>
<evidence type="ECO:0000313" key="2">
    <source>
        <dbReference type="Proteomes" id="UP000887013"/>
    </source>
</evidence>
<name>A0A8X6Q176_NEPPI</name>
<reference evidence="1" key="1">
    <citation type="submission" date="2020-08" db="EMBL/GenBank/DDBJ databases">
        <title>Multicomponent nature underlies the extraordinary mechanical properties of spider dragline silk.</title>
        <authorList>
            <person name="Kono N."/>
            <person name="Nakamura H."/>
            <person name="Mori M."/>
            <person name="Yoshida Y."/>
            <person name="Ohtoshi R."/>
            <person name="Malay A.D."/>
            <person name="Moran D.A.P."/>
            <person name="Tomita M."/>
            <person name="Numata K."/>
            <person name="Arakawa K."/>
        </authorList>
    </citation>
    <scope>NUCLEOTIDE SEQUENCE</scope>
</reference>
<dbReference type="InterPro" id="IPR011989">
    <property type="entry name" value="ARM-like"/>
</dbReference>
<protein>
    <submittedName>
        <fullName evidence="1">Importin subunit alpha-1b</fullName>
    </submittedName>
</protein>
<dbReference type="PANTHER" id="PTHR16356">
    <property type="entry name" value="TRANSMEMBRANE AND COILED-COIL DOMAIN-CONTAINING PROTEIN 6 TMCO6"/>
    <property type="match status" value="1"/>
</dbReference>